<gene>
    <name evidence="1" type="ORF">DN53_05540</name>
</gene>
<protein>
    <submittedName>
        <fullName evidence="1">Uncharacterized protein</fullName>
    </submittedName>
</protein>
<dbReference type="Proteomes" id="UP000290261">
    <property type="component" value="Unassembled WGS sequence"/>
</dbReference>
<keyword evidence="2" id="KW-1185">Reference proteome</keyword>
<sequence length="353" mass="40659">MKTYTKQLLFLTVSFLVGASLPLILFLQSRTVDSTKNGFEREYGDSRPVLTRSNILDLKFEGYYIAGNTDHHLFLGHREAPAHLLMTDTELRDTVHFNLKLNVSTENKRFDVDRLRVNIDSPIVYMSDGPAGMVLKGNLFSDTVDVSGYDNFSFDGFHGISKHLTVFRTLDAVRGKTQLIPRNAQGDTLPSYTLPKQVDGIFCCDGMLLYDRAFEQLLYVFYYRNQIISLDTLLRERYMSRTIDTVSKAQLELVEINSGRERTFGKIPTKVNRGSCVFGPDLYINSSIRSDNETWEVFGNNSVVDVYRTKDGTYRHSFYLPKYQGRELRYFQVVGQTVFVLYQDHLVTYRLRP</sequence>
<organism evidence="1 2">
    <name type="scientific">Flagellimonas olearia</name>
    <dbReference type="NCBI Taxonomy" id="552546"/>
    <lineage>
        <taxon>Bacteria</taxon>
        <taxon>Pseudomonadati</taxon>
        <taxon>Bacteroidota</taxon>
        <taxon>Flavobacteriia</taxon>
        <taxon>Flavobacteriales</taxon>
        <taxon>Flavobacteriaceae</taxon>
        <taxon>Flagellimonas</taxon>
    </lineage>
</organism>
<dbReference type="RefSeq" id="WP_129655973.1">
    <property type="nucleotide sequence ID" value="NZ_ML142914.1"/>
</dbReference>
<comment type="caution">
    <text evidence="1">The sequence shown here is derived from an EMBL/GenBank/DDBJ whole genome shotgun (WGS) entry which is preliminary data.</text>
</comment>
<reference evidence="1 2" key="1">
    <citation type="submission" date="2014-04" db="EMBL/GenBank/DDBJ databases">
        <title>Whole genome of Muricauda olearia.</title>
        <authorList>
            <person name="Zhang X.-H."/>
            <person name="Tang K."/>
        </authorList>
    </citation>
    <scope>NUCLEOTIDE SEQUENCE [LARGE SCALE GENOMIC DNA]</scope>
    <source>
        <strain evidence="1 2">Th120</strain>
    </source>
</reference>
<evidence type="ECO:0000313" key="1">
    <source>
        <dbReference type="EMBL" id="RYC50386.1"/>
    </source>
</evidence>
<evidence type="ECO:0000313" key="2">
    <source>
        <dbReference type="Proteomes" id="UP000290261"/>
    </source>
</evidence>
<dbReference type="EMBL" id="JJMP01000010">
    <property type="protein sequence ID" value="RYC50386.1"/>
    <property type="molecule type" value="Genomic_DNA"/>
</dbReference>
<proteinExistence type="predicted"/>
<name>A0A444VHZ7_9FLAO</name>
<dbReference type="AlphaFoldDB" id="A0A444VHZ7"/>
<accession>A0A444VHZ7</accession>